<evidence type="ECO:0000313" key="4">
    <source>
        <dbReference type="Proteomes" id="UP000035648"/>
    </source>
</evidence>
<feature type="transmembrane region" description="Helical" evidence="1">
    <location>
        <begin position="192"/>
        <end position="212"/>
    </location>
</feature>
<dbReference type="Pfam" id="PF04865">
    <property type="entry name" value="Baseplate_J"/>
    <property type="match status" value="1"/>
</dbReference>
<dbReference type="STRING" id="1618337.UT28_C0001G0688"/>
<evidence type="ECO:0000259" key="2">
    <source>
        <dbReference type="Pfam" id="PF04865"/>
    </source>
</evidence>
<protein>
    <recommendedName>
        <fullName evidence="2">Baseplate protein J-like barrel domain-containing protein</fullName>
    </recommendedName>
</protein>
<organism evidence="3 4">
    <name type="scientific">Berkelbacteria bacterium GW2011_GWE1_39_12</name>
    <dbReference type="NCBI Taxonomy" id="1618337"/>
    <lineage>
        <taxon>Bacteria</taxon>
        <taxon>Candidatus Berkelbacteria</taxon>
    </lineage>
</organism>
<dbReference type="EMBL" id="CP011213">
    <property type="protein sequence ID" value="AKM82480.1"/>
    <property type="molecule type" value="Genomic_DNA"/>
</dbReference>
<dbReference type="Proteomes" id="UP000035648">
    <property type="component" value="Chromosome"/>
</dbReference>
<gene>
    <name evidence="3" type="ORF">UT28_C0001G0688</name>
</gene>
<keyword evidence="1" id="KW-0472">Membrane</keyword>
<proteinExistence type="predicted"/>
<feature type="domain" description="Baseplate protein J-like barrel" evidence="2">
    <location>
        <begin position="291"/>
        <end position="360"/>
    </location>
</feature>
<sequence length="572" mass="62321">MDEIIYLEPDEEITSVIDKIKNATNVNLGLVIPRDATLLQSVVNLRLLSREANTLGKKISIVTADKIGRNLASQIGLPVFSSLEEKTPIYQSHAPVAPEDEVLEVEPEEANQKKGSAFKVQHYQTFQTGEASQIVNNRQAPLNSPAVPREESGSVAWNRNEKPVFKSRNKDTKSVGSILERKDKEFKSLHKILWPVIGVFVLLCFLATYLLLPKVTATVFVPSESLQKDLTLSVSGQVKVPSIENSVLPGTLIESESSKDGKFATTGKKDIGQKAKGTITIYNNLDSNSHSFAAGTQVSSSSKTFLIQNAVTIPGATVQNLKIVPGSASVAIEAQNPGAEYNVKAGRFTILGISAVQQDAIYGQTSADLTGGLSKVAQVVSQQDYDTAKDGLIKDITDTINKDIQQKAEGKRLLEKAILSSSPEITSTAKVNDEASDFQMTVKIKDQAVIFSNDDLSVYLNDALQKQVSSDKMVTIPTDADLILSVTETAYDKSQLDLTAKVNAKVSAKVSANDIQQQILGKKVSEAQSIILNQKGIDHVEINFNPSWWLKIIPNLKRGVIIKTEYISREQE</sequence>
<dbReference type="AlphaFoldDB" id="A0A0G4B4E2"/>
<keyword evidence="1" id="KW-1133">Transmembrane helix</keyword>
<dbReference type="KEGG" id="bbgw:UT28_C0001G0688"/>
<keyword evidence="1" id="KW-0812">Transmembrane</keyword>
<evidence type="ECO:0000313" key="3">
    <source>
        <dbReference type="EMBL" id="AKM82480.1"/>
    </source>
</evidence>
<accession>A0A0G4B4E2</accession>
<dbReference type="InterPro" id="IPR006949">
    <property type="entry name" value="Barrel_Baseplate_J-like"/>
</dbReference>
<name>A0A0G4B4E2_9BACT</name>
<evidence type="ECO:0000256" key="1">
    <source>
        <dbReference type="SAM" id="Phobius"/>
    </source>
</evidence>
<reference evidence="3 4" key="1">
    <citation type="journal article" date="2015" name="Nature">
        <title>rRNA introns, odd ribosomes, and small enigmatic genomes across a large radiation of phyla.</title>
        <authorList>
            <person name="Brown C.T."/>
            <person name="Hug L.A."/>
            <person name="Thomas B.C."/>
            <person name="Sharon I."/>
            <person name="Castelle C.J."/>
            <person name="Singh A."/>
            <person name="Wilkins M.J."/>
            <person name="Williams K.H."/>
            <person name="Banfield J.F."/>
        </authorList>
    </citation>
    <scope>NUCLEOTIDE SEQUENCE [LARGE SCALE GENOMIC DNA]</scope>
</reference>